<evidence type="ECO:0000313" key="5">
    <source>
        <dbReference type="Proteomes" id="UP000756710"/>
    </source>
</evidence>
<dbReference type="SMART" id="SM00062">
    <property type="entry name" value="PBPb"/>
    <property type="match status" value="1"/>
</dbReference>
<dbReference type="Proteomes" id="UP000756710">
    <property type="component" value="Unassembled WGS sequence"/>
</dbReference>
<dbReference type="PANTHER" id="PTHR35936:SF17">
    <property type="entry name" value="ARGININE-BINDING EXTRACELLULAR PROTEIN ARTP"/>
    <property type="match status" value="1"/>
</dbReference>
<dbReference type="RefSeq" id="WP_209468777.1">
    <property type="nucleotide sequence ID" value="NZ_BAABDR010000078.1"/>
</dbReference>
<dbReference type="EMBL" id="JAGGLR010000011">
    <property type="protein sequence ID" value="MBP2063362.1"/>
    <property type="molecule type" value="Genomic_DNA"/>
</dbReference>
<reference evidence="4 5" key="2">
    <citation type="submission" date="2021-03" db="EMBL/GenBank/DDBJ databases">
        <title>Genomic Encyclopedia of Type Strains, Phase IV (KMG-IV): sequencing the most valuable type-strain genomes for metagenomic binning, comparative biology and taxonomic classification.</title>
        <authorList>
            <person name="Goeker M."/>
        </authorList>
    </citation>
    <scope>NUCLEOTIDE SEQUENCE [LARGE SCALE GENOMIC DNA]</scope>
    <source>
        <strain evidence="4 5">DSM 41954</strain>
    </source>
</reference>
<dbReference type="PANTHER" id="PTHR35936">
    <property type="entry name" value="MEMBRANE-BOUND LYTIC MUREIN TRANSGLYCOSYLASE F"/>
    <property type="match status" value="1"/>
</dbReference>
<evidence type="ECO:0000313" key="3">
    <source>
        <dbReference type="EMBL" id="CDR01678.1"/>
    </source>
</evidence>
<feature type="domain" description="Solute-binding protein family 3/N-terminal" evidence="2">
    <location>
        <begin position="69"/>
        <end position="300"/>
    </location>
</feature>
<accession>A0A060ZBS3</accession>
<keyword evidence="5" id="KW-1185">Reference proteome</keyword>
<proteinExistence type="predicted"/>
<evidence type="ECO:0000313" key="4">
    <source>
        <dbReference type="EMBL" id="MBP2063362.1"/>
    </source>
</evidence>
<dbReference type="Gene3D" id="3.40.190.10">
    <property type="entry name" value="Periplasmic binding protein-like II"/>
    <property type="match status" value="2"/>
</dbReference>
<dbReference type="AlphaFoldDB" id="A0A060ZBS3"/>
<protein>
    <submittedName>
        <fullName evidence="3">Arginine/ornithine binding protein</fullName>
    </submittedName>
    <submittedName>
        <fullName evidence="4">Polar amino acid transport system substrate-binding protein</fullName>
    </submittedName>
</protein>
<gene>
    <name evidence="4" type="ORF">J2Z30_004383</name>
    <name evidence="3" type="ORF">SIRAN442</name>
</gene>
<dbReference type="HOGENOM" id="CLU_019602_18_1_11"/>
<dbReference type="CDD" id="cd01004">
    <property type="entry name" value="PBP2_MidA_like"/>
    <property type="match status" value="1"/>
</dbReference>
<evidence type="ECO:0000256" key="1">
    <source>
        <dbReference type="ARBA" id="ARBA00022729"/>
    </source>
</evidence>
<dbReference type="SUPFAM" id="SSF53850">
    <property type="entry name" value="Periplasmic binding protein-like II"/>
    <property type="match status" value="1"/>
</dbReference>
<keyword evidence="1" id="KW-0732">Signal</keyword>
<dbReference type="EMBL" id="LK022848">
    <property type="protein sequence ID" value="CDR01678.1"/>
    <property type="molecule type" value="Genomic_DNA"/>
</dbReference>
<evidence type="ECO:0000259" key="2">
    <source>
        <dbReference type="SMART" id="SM00062"/>
    </source>
</evidence>
<reference evidence="3" key="1">
    <citation type="submission" date="2014-05" db="EMBL/GenBank/DDBJ databases">
        <authorList>
            <person name="Horn Fabian"/>
        </authorList>
    </citation>
    <scope>NUCLEOTIDE SEQUENCE</scope>
</reference>
<sequence>MRVLHGIAATAVAMAVLGTNGCTNDDSAGAGTGARPENAGLPSAPLAVKSAVDSTLRARFPKHIRTSGVLRVAADPNYPPSAFKSSSGKIIGVGADFASAITAKTGLRFQWVQVPFDGMLAGLKAHRFDASWSAWTVTRERTEVLNLVTYLEGGTSALVKAGNPKGIEKPLDLCGRTIAAQTGTTQAQGNMDSLQHQCKAADKPALKPMIVPQQTNVNQAVATGRADAMLADNSAVAYQAKLQPDLFKSVDTILISPEPVGVAVPKKDSQLADALAATYNALIADGTYPKILKRWDITNAAITKSQVNRVTS</sequence>
<dbReference type="Pfam" id="PF00497">
    <property type="entry name" value="SBP_bac_3"/>
    <property type="match status" value="1"/>
</dbReference>
<organism evidence="3">
    <name type="scientific">Streptomyces iranensis</name>
    <dbReference type="NCBI Taxonomy" id="576784"/>
    <lineage>
        <taxon>Bacteria</taxon>
        <taxon>Bacillati</taxon>
        <taxon>Actinomycetota</taxon>
        <taxon>Actinomycetes</taxon>
        <taxon>Kitasatosporales</taxon>
        <taxon>Streptomycetaceae</taxon>
        <taxon>Streptomyces</taxon>
        <taxon>Streptomyces violaceusniger group</taxon>
    </lineage>
</organism>
<dbReference type="InterPro" id="IPR001638">
    <property type="entry name" value="Solute-binding_3/MltF_N"/>
</dbReference>
<name>A0A060ZBS3_9ACTN</name>